<dbReference type="UniPathway" id="UPA01057">
    <property type="reaction ID" value="UER00164"/>
</dbReference>
<gene>
    <name evidence="6" type="primary">menD</name>
    <name evidence="9" type="ORF">EJA19_11135</name>
</gene>
<reference evidence="9 10" key="1">
    <citation type="submission" date="2018-12" db="EMBL/GenBank/DDBJ databases">
        <title>Mangrovimonas spongiae sp. nov., a novel member of the genus Mangrovimonas isolated from marine sponge.</title>
        <authorList>
            <person name="Zhuang L."/>
            <person name="Luo L."/>
        </authorList>
    </citation>
    <scope>NUCLEOTIDE SEQUENCE [LARGE SCALE GENOMIC DNA]</scope>
    <source>
        <strain evidence="9 10">HN-E26</strain>
    </source>
</reference>
<dbReference type="InterPro" id="IPR004433">
    <property type="entry name" value="MenaQ_synth_MenD"/>
</dbReference>
<comment type="cofactor">
    <cofactor evidence="6">
        <name>thiamine diphosphate</name>
        <dbReference type="ChEBI" id="CHEBI:58937"/>
    </cofactor>
    <text evidence="6">Binds 1 thiamine pyrophosphate per subunit.</text>
</comment>
<dbReference type="RefSeq" id="WP_125468448.1">
    <property type="nucleotide sequence ID" value="NZ_RWBG01000005.1"/>
</dbReference>
<evidence type="ECO:0000256" key="2">
    <source>
        <dbReference type="ARBA" id="ARBA00022723"/>
    </source>
</evidence>
<evidence type="ECO:0000313" key="10">
    <source>
        <dbReference type="Proteomes" id="UP000270620"/>
    </source>
</evidence>
<keyword evidence="6" id="KW-0474">Menaquinone biosynthesis</keyword>
<comment type="caution">
    <text evidence="9">The sequence shown here is derived from an EMBL/GenBank/DDBJ whole genome shotgun (WGS) entry which is preliminary data.</text>
</comment>
<sequence length="586" mass="66814">MNYPKIPLAQTVVQLCKAKNIKHIVISPGSRSAPLTIGFTEDDYFTCYSIVDERSAAFFAMGIAQNIKHPVALVCSSGSALLNYYPAIAEAFYSHIPLVVLSADRPEYLIGIGDGQTINQPEVYKNHILYSANLKLDLEDTPKRKSDDEPIIIKNIENRLERFLGLKQEIQKENEEAINLAINKAIVKNGPVHINVPFEEPLYDMVQEPTVMPKNIPPKEISQKIDATILKDLVTDWSNATKKMVLVGVNPKDSIDERWLNDLAEDDSVLVFTETTSNIHHKAFFPSIDKMIWPLNDDELEQLQPDILLTFGGLIVSKKVKAFLRKYQPKHHWHIDAVNANDTFFCLENHIKVSPNSFFSAFLPQLTHHRKSNYKTTWKSVKKHRKLKHSSYLEQISYSDFSVYNKVFQALPDHSVMQLSNSSTIRYSQLFDLNKTIEVHCNRGTSGIDGSMSTAVGFASSTTKQTTFITGDLSFFYDSNALWNNYIPKNFRIILVNNSGGGIFRILPGHKNTANFDHFFETKHELSAKYLCEMYGFEYNTAKNIDELEESLNNFFNTSNQPKLLEVFTPRTINDDVLLNYFKFIK</sequence>
<comment type="similarity">
    <text evidence="6">Belongs to the TPP enzyme family. MenD subfamily.</text>
</comment>
<proteinExistence type="inferred from homology"/>
<dbReference type="GO" id="GO:0070204">
    <property type="term" value="F:2-succinyl-5-enolpyruvyl-6-hydroxy-3-cyclohexene-1-carboxylic-acid synthase activity"/>
    <property type="evidence" value="ECO:0007669"/>
    <property type="project" value="UniProtKB-UniRule"/>
</dbReference>
<dbReference type="PANTHER" id="PTHR42916:SF1">
    <property type="entry name" value="PROTEIN PHYLLO, CHLOROPLASTIC"/>
    <property type="match status" value="1"/>
</dbReference>
<dbReference type="InterPro" id="IPR029061">
    <property type="entry name" value="THDP-binding"/>
</dbReference>
<dbReference type="GO" id="GO:0009234">
    <property type="term" value="P:menaquinone biosynthetic process"/>
    <property type="evidence" value="ECO:0007669"/>
    <property type="project" value="UniProtKB-UniRule"/>
</dbReference>
<dbReference type="SUPFAM" id="SSF52518">
    <property type="entry name" value="Thiamin diphosphate-binding fold (THDP-binding)"/>
    <property type="match status" value="2"/>
</dbReference>
<evidence type="ECO:0000256" key="5">
    <source>
        <dbReference type="ARBA" id="ARBA00023211"/>
    </source>
</evidence>
<dbReference type="GO" id="GO:0030976">
    <property type="term" value="F:thiamine pyrophosphate binding"/>
    <property type="evidence" value="ECO:0007669"/>
    <property type="project" value="UniProtKB-UniRule"/>
</dbReference>
<dbReference type="PANTHER" id="PTHR42916">
    <property type="entry name" value="2-SUCCINYL-5-ENOLPYRUVYL-6-HYDROXY-3-CYCLOHEXENE-1-CARBOXYLATE SYNTHASE"/>
    <property type="match status" value="1"/>
</dbReference>
<comment type="cofactor">
    <cofactor evidence="6">
        <name>Mg(2+)</name>
        <dbReference type="ChEBI" id="CHEBI:18420"/>
    </cofactor>
    <cofactor evidence="6">
        <name>Mn(2+)</name>
        <dbReference type="ChEBI" id="CHEBI:29035"/>
    </cofactor>
</comment>
<organism evidence="9 10">
    <name type="scientific">Mangrovimonas spongiae</name>
    <dbReference type="NCBI Taxonomy" id="2494697"/>
    <lineage>
        <taxon>Bacteria</taxon>
        <taxon>Pseudomonadati</taxon>
        <taxon>Bacteroidota</taxon>
        <taxon>Flavobacteriia</taxon>
        <taxon>Flavobacteriales</taxon>
        <taxon>Flavobacteriaceae</taxon>
        <taxon>Mangrovimonas</taxon>
    </lineage>
</organism>
<comment type="pathway">
    <text evidence="6">Quinol/quinone metabolism; menaquinone biosynthesis.</text>
</comment>
<feature type="domain" description="Thiamine pyrophosphate enzyme TPP-binding" evidence="7">
    <location>
        <begin position="428"/>
        <end position="567"/>
    </location>
</feature>
<keyword evidence="3 6" id="KW-0460">Magnesium</keyword>
<dbReference type="EMBL" id="RWBG01000005">
    <property type="protein sequence ID" value="RSK38604.1"/>
    <property type="molecule type" value="Genomic_DNA"/>
</dbReference>
<evidence type="ECO:0000256" key="4">
    <source>
        <dbReference type="ARBA" id="ARBA00023052"/>
    </source>
</evidence>
<comment type="pathway">
    <text evidence="6">Quinol/quinone metabolism; 1,4-dihydroxy-2-naphthoate biosynthesis; 1,4-dihydroxy-2-naphthoate from chorismate: step 2/7.</text>
</comment>
<dbReference type="Pfam" id="PF02775">
    <property type="entry name" value="TPP_enzyme_C"/>
    <property type="match status" value="1"/>
</dbReference>
<keyword evidence="2 6" id="KW-0479">Metal-binding</keyword>
<evidence type="ECO:0000256" key="3">
    <source>
        <dbReference type="ARBA" id="ARBA00022842"/>
    </source>
</evidence>
<comment type="subunit">
    <text evidence="6">Homodimer.</text>
</comment>
<keyword evidence="4 6" id="KW-0786">Thiamine pyrophosphate</keyword>
<name>A0A3R9M6U5_9FLAO</name>
<evidence type="ECO:0000259" key="8">
    <source>
        <dbReference type="Pfam" id="PF02776"/>
    </source>
</evidence>
<dbReference type="CDD" id="cd07037">
    <property type="entry name" value="TPP_PYR_MenD"/>
    <property type="match status" value="1"/>
</dbReference>
<dbReference type="GO" id="GO:0000287">
    <property type="term" value="F:magnesium ion binding"/>
    <property type="evidence" value="ECO:0007669"/>
    <property type="project" value="UniProtKB-UniRule"/>
</dbReference>
<dbReference type="HAMAP" id="MF_01659">
    <property type="entry name" value="MenD"/>
    <property type="match status" value="1"/>
</dbReference>
<dbReference type="Gene3D" id="3.40.50.1220">
    <property type="entry name" value="TPP-binding domain"/>
    <property type="match status" value="1"/>
</dbReference>
<accession>A0A3R9M6U5</accession>
<dbReference type="AlphaFoldDB" id="A0A3R9M6U5"/>
<dbReference type="PIRSF" id="PIRSF004983">
    <property type="entry name" value="MenD"/>
    <property type="match status" value="1"/>
</dbReference>
<evidence type="ECO:0000259" key="7">
    <source>
        <dbReference type="Pfam" id="PF02775"/>
    </source>
</evidence>
<dbReference type="UniPathway" id="UPA00079"/>
<evidence type="ECO:0000256" key="1">
    <source>
        <dbReference type="ARBA" id="ARBA00022679"/>
    </source>
</evidence>
<dbReference type="Gene3D" id="3.40.50.970">
    <property type="match status" value="2"/>
</dbReference>
<dbReference type="Proteomes" id="UP000270620">
    <property type="component" value="Unassembled WGS sequence"/>
</dbReference>
<dbReference type="InterPro" id="IPR012001">
    <property type="entry name" value="Thiamin_PyroP_enz_TPP-bd_dom"/>
</dbReference>
<dbReference type="Pfam" id="PF02776">
    <property type="entry name" value="TPP_enzyme_N"/>
    <property type="match status" value="1"/>
</dbReference>
<evidence type="ECO:0000313" key="9">
    <source>
        <dbReference type="EMBL" id="RSK38604.1"/>
    </source>
</evidence>
<dbReference type="InterPro" id="IPR011766">
    <property type="entry name" value="TPP_enzyme_TPP-bd"/>
</dbReference>
<feature type="domain" description="Thiamine pyrophosphate enzyme N-terminal TPP-binding" evidence="8">
    <location>
        <begin position="8"/>
        <end position="120"/>
    </location>
</feature>
<dbReference type="EC" id="2.2.1.9" evidence="6"/>
<dbReference type="GO" id="GO:0030145">
    <property type="term" value="F:manganese ion binding"/>
    <property type="evidence" value="ECO:0007669"/>
    <property type="project" value="UniProtKB-UniRule"/>
</dbReference>
<comment type="catalytic activity">
    <reaction evidence="6">
        <text>isochorismate + 2-oxoglutarate + H(+) = 5-enolpyruvoyl-6-hydroxy-2-succinyl-cyclohex-3-ene-1-carboxylate + CO2</text>
        <dbReference type="Rhea" id="RHEA:25593"/>
        <dbReference type="ChEBI" id="CHEBI:15378"/>
        <dbReference type="ChEBI" id="CHEBI:16526"/>
        <dbReference type="ChEBI" id="CHEBI:16810"/>
        <dbReference type="ChEBI" id="CHEBI:29780"/>
        <dbReference type="ChEBI" id="CHEBI:58818"/>
        <dbReference type="EC" id="2.2.1.9"/>
    </reaction>
</comment>
<comment type="function">
    <text evidence="6">Catalyzes the thiamine diphosphate-dependent decarboxylation of 2-oxoglutarate and the subsequent addition of the resulting succinic semialdehyde-thiamine pyrophosphate anion to isochorismate to yield 2-succinyl-5-enolpyruvyl-6-hydroxy-3-cyclohexene-1-carboxylate (SEPHCHC).</text>
</comment>
<evidence type="ECO:0000256" key="6">
    <source>
        <dbReference type="HAMAP-Rule" id="MF_01659"/>
    </source>
</evidence>
<dbReference type="OrthoDB" id="9791859at2"/>
<keyword evidence="1 6" id="KW-0808">Transferase</keyword>
<dbReference type="CDD" id="cd02009">
    <property type="entry name" value="TPP_SHCHC_synthase"/>
    <property type="match status" value="1"/>
</dbReference>
<protein>
    <recommendedName>
        <fullName evidence="6">2-succinyl-5-enolpyruvyl-6-hydroxy-3-cyclohexene-1-carboxylate synthase</fullName>
        <shortName evidence="6">SEPHCHC synthase</shortName>
        <ecNumber evidence="6">2.2.1.9</ecNumber>
    </recommendedName>
    <alternativeName>
        <fullName evidence="6">Menaquinone biosynthesis protein MenD</fullName>
    </alternativeName>
</protein>
<keyword evidence="10" id="KW-1185">Reference proteome</keyword>
<keyword evidence="5 6" id="KW-0464">Manganese</keyword>